<proteinExistence type="predicted"/>
<dbReference type="AlphaFoldDB" id="A0A852R5P7"/>
<gene>
    <name evidence="1" type="ORF">BJ958_001689</name>
</gene>
<sequence length="340" mass="37162">MTTTPRPTTRLTVRGSDDLLAAAPVLLGFWPEQDVVLMTFGARHPFHARVDLPPLAAQRPAVRRELADVLLDPARRHGATHVVLLYYSDEPAAAEAVHRSLRRACRRLGLVVITALLVDRTHYRDLEHPDPDERHRRCPYDVAAHPFVLEALVSGRLVHRSRSDLVASLEPDPVAVAAVAAALLAGRYADAGVPTSGRAIREAGEWVHHAVHDLVADGALPADADLARLLWVMQSVRVRDAAWAHITGRTALAHVRLWTDAVRRAPETLVAAPAALLGWAAWQAGDGALAWVAVDRCTRAEPGYRMADQLAVILQGAVPPQTWEGGFAWDRGLPDERRIS</sequence>
<organism evidence="1 2">
    <name type="scientific">Nocardioides kongjuensis</name>
    <dbReference type="NCBI Taxonomy" id="349522"/>
    <lineage>
        <taxon>Bacteria</taxon>
        <taxon>Bacillati</taxon>
        <taxon>Actinomycetota</taxon>
        <taxon>Actinomycetes</taxon>
        <taxon>Propionibacteriales</taxon>
        <taxon>Nocardioidaceae</taxon>
        <taxon>Nocardioides</taxon>
    </lineage>
</organism>
<comment type="caution">
    <text evidence="1">The sequence shown here is derived from an EMBL/GenBank/DDBJ whole genome shotgun (WGS) entry which is preliminary data.</text>
</comment>
<protein>
    <recommendedName>
        <fullName evidence="3">DUF4192 domain-containing protein</fullName>
    </recommendedName>
</protein>
<evidence type="ECO:0000313" key="2">
    <source>
        <dbReference type="Proteomes" id="UP000582231"/>
    </source>
</evidence>
<dbReference type="InterPro" id="IPR025447">
    <property type="entry name" value="DUF4192"/>
</dbReference>
<accession>A0A852R5P7</accession>
<name>A0A852R5P7_9ACTN</name>
<dbReference type="Proteomes" id="UP000582231">
    <property type="component" value="Unassembled WGS sequence"/>
</dbReference>
<dbReference type="RefSeq" id="WP_179726431.1">
    <property type="nucleotide sequence ID" value="NZ_BAABEF010000001.1"/>
</dbReference>
<dbReference type="EMBL" id="JACCBF010000001">
    <property type="protein sequence ID" value="NYD30143.1"/>
    <property type="molecule type" value="Genomic_DNA"/>
</dbReference>
<keyword evidence="2" id="KW-1185">Reference proteome</keyword>
<evidence type="ECO:0000313" key="1">
    <source>
        <dbReference type="EMBL" id="NYD30143.1"/>
    </source>
</evidence>
<evidence type="ECO:0008006" key="3">
    <source>
        <dbReference type="Google" id="ProtNLM"/>
    </source>
</evidence>
<reference evidence="1 2" key="1">
    <citation type="submission" date="2020-07" db="EMBL/GenBank/DDBJ databases">
        <title>Sequencing the genomes of 1000 actinobacteria strains.</title>
        <authorList>
            <person name="Klenk H.-P."/>
        </authorList>
    </citation>
    <scope>NUCLEOTIDE SEQUENCE [LARGE SCALE GENOMIC DNA]</scope>
    <source>
        <strain evidence="1 2">DSM 19082</strain>
    </source>
</reference>
<dbReference type="Pfam" id="PF13830">
    <property type="entry name" value="DUF4192"/>
    <property type="match status" value="1"/>
</dbReference>